<dbReference type="InterPro" id="IPR011706">
    <property type="entry name" value="Cu-oxidase_C"/>
</dbReference>
<comment type="caution">
    <text evidence="11">The sequence shown here is derived from an EMBL/GenBank/DDBJ whole genome shotgun (WGS) entry which is preliminary data.</text>
</comment>
<gene>
    <name evidence="11" type="ORF">AAFC00_003031</name>
</gene>
<evidence type="ECO:0000256" key="4">
    <source>
        <dbReference type="ARBA" id="ARBA00023002"/>
    </source>
</evidence>
<sequence>MALSLSNFLVAFLTLSCNTLLANAATVTYDWNITWVTANPSGQEERPVIGINGQWPLPMLNFTKGDRIIANVHNQLGNQSTSIHWHGFFQNGTNDMDGPQGVTQCGIAPNSTFTYDFTADQSGTYWYHSHTRSQYPDGLRQALIISDPEDPYVGKYDEELVITLSDWYNDQMPELMKQFISVANPTGAEPVPNAALMNDTQNFTLGVEPGKTYMLRLVNVGAFAGQYFWIEGHTMQVIEVDGVFTEAAEADMIYLTSAQRASVLVTTKNETDTNYAMVGSMDTDLFDSLPTTLNYNVTGWLVYDKAAPLPEPVVIDEFDPYDDFNLVPVDGEELYEQADYTITLDLTMDNLGDGANYAFFNDITYVSPKVPTLYSVLTTGSNATDAAIYGTDTNAFVLDKDEIVEIVLNNDDPGKHPFHLHGHNFQVITRSEDDAGHYDINNHSAFPAVPMRRDTLMVRPNGNFVVRFKADNPGVWLFHCHIEWHMDSGLVATMIEAPLELQKSLSLPQDHLDNCKTLGVPTAGNAAGNTKDFLDLTGENRAVPRLPAGFEAKGIVALVFSCIAAFLGLAAIAWYGSAPLNPATEAAIEQKVGEINI</sequence>
<comment type="similarity">
    <text evidence="1">Belongs to the multicopper oxidase family.</text>
</comment>
<dbReference type="Proteomes" id="UP001562354">
    <property type="component" value="Unassembled WGS sequence"/>
</dbReference>
<keyword evidence="2" id="KW-0479">Metal-binding</keyword>
<dbReference type="InterPro" id="IPR044130">
    <property type="entry name" value="CuRO_2_Fet3-like"/>
</dbReference>
<evidence type="ECO:0000259" key="9">
    <source>
        <dbReference type="Pfam" id="PF07731"/>
    </source>
</evidence>
<feature type="domain" description="Plastocyanin-like" evidence="8">
    <location>
        <begin position="158"/>
        <end position="306"/>
    </location>
</feature>
<dbReference type="GeneID" id="95976733"/>
<keyword evidence="3 7" id="KW-0732">Signal</keyword>
<dbReference type="InterPro" id="IPR001117">
    <property type="entry name" value="Cu-oxidase_2nd"/>
</dbReference>
<evidence type="ECO:0000313" key="11">
    <source>
        <dbReference type="EMBL" id="KAL1302665.1"/>
    </source>
</evidence>
<dbReference type="SUPFAM" id="SSF49503">
    <property type="entry name" value="Cupredoxins"/>
    <property type="match status" value="3"/>
</dbReference>
<evidence type="ECO:0000259" key="8">
    <source>
        <dbReference type="Pfam" id="PF00394"/>
    </source>
</evidence>
<keyword evidence="4" id="KW-0560">Oxidoreductase</keyword>
<dbReference type="PANTHER" id="PTHR11709">
    <property type="entry name" value="MULTI-COPPER OXIDASE"/>
    <property type="match status" value="1"/>
</dbReference>
<feature type="chain" id="PRO_5046460387" evidence="7">
    <location>
        <begin position="25"/>
        <end position="597"/>
    </location>
</feature>
<accession>A0ABR3PAA3</accession>
<proteinExistence type="inferred from homology"/>
<evidence type="ECO:0000256" key="1">
    <source>
        <dbReference type="ARBA" id="ARBA00010609"/>
    </source>
</evidence>
<evidence type="ECO:0000259" key="10">
    <source>
        <dbReference type="Pfam" id="PF07732"/>
    </source>
</evidence>
<feature type="domain" description="Plastocyanin-like" evidence="9">
    <location>
        <begin position="365"/>
        <end position="498"/>
    </location>
</feature>
<dbReference type="InterPro" id="IPR011707">
    <property type="entry name" value="Cu-oxidase-like_N"/>
</dbReference>
<feature type="domain" description="Plastocyanin-like" evidence="10">
    <location>
        <begin position="33"/>
        <end position="149"/>
    </location>
</feature>
<dbReference type="CDD" id="cd13877">
    <property type="entry name" value="CuRO_2_Fet3p_like"/>
    <property type="match status" value="1"/>
</dbReference>
<keyword evidence="12" id="KW-1185">Reference proteome</keyword>
<dbReference type="PROSITE" id="PS00080">
    <property type="entry name" value="MULTICOPPER_OXIDASE2"/>
    <property type="match status" value="1"/>
</dbReference>
<feature type="signal peptide" evidence="7">
    <location>
        <begin position="1"/>
        <end position="24"/>
    </location>
</feature>
<dbReference type="EMBL" id="JBFMKM010000012">
    <property type="protein sequence ID" value="KAL1302665.1"/>
    <property type="molecule type" value="Genomic_DNA"/>
</dbReference>
<keyword evidence="5" id="KW-0186">Copper</keyword>
<dbReference type="PROSITE" id="PS00079">
    <property type="entry name" value="MULTICOPPER_OXIDASE1"/>
    <property type="match status" value="2"/>
</dbReference>
<dbReference type="Pfam" id="PF07732">
    <property type="entry name" value="Cu-oxidase_3"/>
    <property type="match status" value="1"/>
</dbReference>
<dbReference type="InterPro" id="IPR008972">
    <property type="entry name" value="Cupredoxin"/>
</dbReference>
<organism evidence="11 12">
    <name type="scientific">Neodothiora populina</name>
    <dbReference type="NCBI Taxonomy" id="2781224"/>
    <lineage>
        <taxon>Eukaryota</taxon>
        <taxon>Fungi</taxon>
        <taxon>Dikarya</taxon>
        <taxon>Ascomycota</taxon>
        <taxon>Pezizomycotina</taxon>
        <taxon>Dothideomycetes</taxon>
        <taxon>Dothideomycetidae</taxon>
        <taxon>Dothideales</taxon>
        <taxon>Dothioraceae</taxon>
        <taxon>Neodothiora</taxon>
    </lineage>
</organism>
<dbReference type="CDD" id="cd13899">
    <property type="entry name" value="CuRO_3_Fet3p"/>
    <property type="match status" value="1"/>
</dbReference>
<dbReference type="RefSeq" id="XP_069198941.1">
    <property type="nucleotide sequence ID" value="XM_069342441.1"/>
</dbReference>
<dbReference type="InterPro" id="IPR002355">
    <property type="entry name" value="Cu_oxidase_Cu_BS"/>
</dbReference>
<keyword evidence="6" id="KW-0472">Membrane</keyword>
<name>A0ABR3PAA3_9PEZI</name>
<keyword evidence="6" id="KW-0812">Transmembrane</keyword>
<evidence type="ECO:0000256" key="3">
    <source>
        <dbReference type="ARBA" id="ARBA00022729"/>
    </source>
</evidence>
<evidence type="ECO:0000256" key="5">
    <source>
        <dbReference type="ARBA" id="ARBA00023008"/>
    </source>
</evidence>
<evidence type="ECO:0000256" key="6">
    <source>
        <dbReference type="SAM" id="Phobius"/>
    </source>
</evidence>
<dbReference type="InterPro" id="IPR033138">
    <property type="entry name" value="Cu_oxidase_CS"/>
</dbReference>
<feature type="transmembrane region" description="Helical" evidence="6">
    <location>
        <begin position="554"/>
        <end position="575"/>
    </location>
</feature>
<reference evidence="11 12" key="1">
    <citation type="submission" date="2024-07" db="EMBL/GenBank/DDBJ databases">
        <title>Draft sequence of the Neodothiora populina.</title>
        <authorList>
            <person name="Drown D.D."/>
            <person name="Schuette U.S."/>
            <person name="Buechlein A.B."/>
            <person name="Rusch D.R."/>
            <person name="Winton L.W."/>
            <person name="Adams G.A."/>
        </authorList>
    </citation>
    <scope>NUCLEOTIDE SEQUENCE [LARGE SCALE GENOMIC DNA]</scope>
    <source>
        <strain evidence="11 12">CPC 39397</strain>
    </source>
</reference>
<dbReference type="CDD" id="cd13851">
    <property type="entry name" value="CuRO_1_Fet3p"/>
    <property type="match status" value="1"/>
</dbReference>
<dbReference type="Pfam" id="PF00394">
    <property type="entry name" value="Cu-oxidase"/>
    <property type="match status" value="1"/>
</dbReference>
<evidence type="ECO:0000313" key="12">
    <source>
        <dbReference type="Proteomes" id="UP001562354"/>
    </source>
</evidence>
<dbReference type="PANTHER" id="PTHR11709:SF361">
    <property type="entry name" value="IRON TRANSPORT MULTICOPPER OXIDASE FET3"/>
    <property type="match status" value="1"/>
</dbReference>
<dbReference type="Gene3D" id="2.60.40.420">
    <property type="entry name" value="Cupredoxins - blue copper proteins"/>
    <property type="match status" value="3"/>
</dbReference>
<evidence type="ECO:0000256" key="2">
    <source>
        <dbReference type="ARBA" id="ARBA00022723"/>
    </source>
</evidence>
<evidence type="ECO:0000256" key="7">
    <source>
        <dbReference type="SAM" id="SignalP"/>
    </source>
</evidence>
<dbReference type="InterPro" id="IPR045087">
    <property type="entry name" value="Cu-oxidase_fam"/>
</dbReference>
<keyword evidence="6" id="KW-1133">Transmembrane helix</keyword>
<protein>
    <submittedName>
        <fullName evidence="11">Uncharacterized protein</fullName>
    </submittedName>
</protein>
<dbReference type="Pfam" id="PF07731">
    <property type="entry name" value="Cu-oxidase_2"/>
    <property type="match status" value="1"/>
</dbReference>